<dbReference type="OrthoDB" id="1070708at2"/>
<dbReference type="SUPFAM" id="SSF47729">
    <property type="entry name" value="IHF-like DNA-binding proteins"/>
    <property type="match status" value="1"/>
</dbReference>
<protein>
    <submittedName>
        <fullName evidence="4">Putative DNA-binding protein</fullName>
    </submittedName>
</protein>
<dbReference type="STRING" id="888743.HMPREF9141_2293"/>
<feature type="compositionally biased region" description="Basic and acidic residues" evidence="2">
    <location>
        <begin position="169"/>
        <end position="179"/>
    </location>
</feature>
<accession>F0F9M6</accession>
<dbReference type="NCBIfam" id="TIGR01201">
    <property type="entry name" value="HU_rel"/>
    <property type="match status" value="1"/>
</dbReference>
<dbReference type="InterPro" id="IPR005902">
    <property type="entry name" value="HU_DNA-bd_put"/>
</dbReference>
<evidence type="ECO:0000259" key="3">
    <source>
        <dbReference type="Pfam" id="PF18291"/>
    </source>
</evidence>
<dbReference type="RefSeq" id="WP_007367045.1">
    <property type="nucleotide sequence ID" value="NZ_GL872282.1"/>
</dbReference>
<keyword evidence="5" id="KW-1185">Reference proteome</keyword>
<feature type="region of interest" description="Disordered" evidence="2">
    <location>
        <begin position="136"/>
        <end position="179"/>
    </location>
</feature>
<feature type="domain" description="HU" evidence="3">
    <location>
        <begin position="1"/>
        <end position="115"/>
    </location>
</feature>
<dbReference type="AlphaFoldDB" id="F0F9M6"/>
<feature type="compositionally biased region" description="Basic and acidic residues" evidence="2">
    <location>
        <begin position="144"/>
        <end position="156"/>
    </location>
</feature>
<sequence>MSIKYCMYQDNRKNSKRKGFWYARAISPDVVGVKELAQRIGNRCTVTEPDILAVISALVFEMNQVLKAGSRVKIDGLGTFRVGFHSQGVEHAKDFNVQKNIYGAHVLFAPTVTVDATRRRIKTLISGLRIQEAVKYDAPAGKGKAKDDGKVKEPEHSTPSGPQAGENNGGHEKDTQPQA</sequence>
<gene>
    <name evidence="4" type="ORF">HMPREF9141_2293</name>
</gene>
<reference evidence="4 5" key="1">
    <citation type="submission" date="2011-01" db="EMBL/GenBank/DDBJ databases">
        <authorList>
            <person name="Muzny D."/>
            <person name="Qin X."/>
            <person name="Deng J."/>
            <person name="Jiang H."/>
            <person name="Liu Y."/>
            <person name="Qu J."/>
            <person name="Song X.-Z."/>
            <person name="Zhang L."/>
            <person name="Thornton R."/>
            <person name="Coyle M."/>
            <person name="Francisco L."/>
            <person name="Jackson L."/>
            <person name="Javaid M."/>
            <person name="Korchina V."/>
            <person name="Kovar C."/>
            <person name="Mata R."/>
            <person name="Mathew T."/>
            <person name="Ngo R."/>
            <person name="Nguyen L."/>
            <person name="Nguyen N."/>
            <person name="Okwuonu G."/>
            <person name="Ongeri F."/>
            <person name="Pham C."/>
            <person name="Simmons D."/>
            <person name="Wilczek-Boney K."/>
            <person name="Hale W."/>
            <person name="Jakkamsetti A."/>
            <person name="Pham P."/>
            <person name="Ruth R."/>
            <person name="San Lucas F."/>
            <person name="Warren J."/>
            <person name="Zhang J."/>
            <person name="Zhao Z."/>
            <person name="Zhou C."/>
            <person name="Zhu D."/>
            <person name="Lee S."/>
            <person name="Bess C."/>
            <person name="Blankenburg K."/>
            <person name="Forbes L."/>
            <person name="Fu Q."/>
            <person name="Gubbala S."/>
            <person name="Hirani K."/>
            <person name="Jayaseelan J.C."/>
            <person name="Lara F."/>
            <person name="Munidasa M."/>
            <person name="Palculict T."/>
            <person name="Patil S."/>
            <person name="Pu L.-L."/>
            <person name="Saada N."/>
            <person name="Tang L."/>
            <person name="Weissenberger G."/>
            <person name="Zhu Y."/>
            <person name="Hemphill L."/>
            <person name="Shang Y."/>
            <person name="Youmans B."/>
            <person name="Ayvaz T."/>
            <person name="Ross M."/>
            <person name="Santibanez J."/>
            <person name="Aqrawi P."/>
            <person name="Gross S."/>
            <person name="Joshi V."/>
            <person name="Fowler G."/>
            <person name="Nazareth L."/>
            <person name="Reid J."/>
            <person name="Worley K."/>
            <person name="Petrosino J."/>
            <person name="Highlander S."/>
            <person name="Gibbs R."/>
        </authorList>
    </citation>
    <scope>NUCLEOTIDE SEQUENCE [LARGE SCALE GENOMIC DNA]</scope>
    <source>
        <strain evidence="4 5">DSM 16608</strain>
    </source>
</reference>
<organism evidence="4 5">
    <name type="scientific">Prevotella multiformis DSM 16608</name>
    <dbReference type="NCBI Taxonomy" id="888743"/>
    <lineage>
        <taxon>Bacteria</taxon>
        <taxon>Pseudomonadati</taxon>
        <taxon>Bacteroidota</taxon>
        <taxon>Bacteroidia</taxon>
        <taxon>Bacteroidales</taxon>
        <taxon>Prevotellaceae</taxon>
        <taxon>Prevotella</taxon>
    </lineage>
</organism>
<dbReference type="InterPro" id="IPR010992">
    <property type="entry name" value="IHF-like_DNA-bd_dom_sf"/>
</dbReference>
<dbReference type="InterPro" id="IPR041607">
    <property type="entry name" value="HU-HIG"/>
</dbReference>
<dbReference type="Pfam" id="PF18291">
    <property type="entry name" value="HU-HIG"/>
    <property type="match status" value="1"/>
</dbReference>
<evidence type="ECO:0000256" key="1">
    <source>
        <dbReference type="ARBA" id="ARBA00023125"/>
    </source>
</evidence>
<dbReference type="EMBL" id="AEWX01000032">
    <property type="protein sequence ID" value="EGC19185.1"/>
    <property type="molecule type" value="Genomic_DNA"/>
</dbReference>
<keyword evidence="1 4" id="KW-0238">DNA-binding</keyword>
<evidence type="ECO:0000313" key="5">
    <source>
        <dbReference type="Proteomes" id="UP000005697"/>
    </source>
</evidence>
<dbReference type="Proteomes" id="UP000005697">
    <property type="component" value="Unassembled WGS sequence"/>
</dbReference>
<dbReference type="Gene3D" id="4.10.520.10">
    <property type="entry name" value="IHF-like DNA-binding proteins"/>
    <property type="match status" value="1"/>
</dbReference>
<proteinExistence type="predicted"/>
<evidence type="ECO:0000313" key="4">
    <source>
        <dbReference type="EMBL" id="EGC19185.1"/>
    </source>
</evidence>
<dbReference type="GO" id="GO:0003677">
    <property type="term" value="F:DNA binding"/>
    <property type="evidence" value="ECO:0007669"/>
    <property type="project" value="UniProtKB-KW"/>
</dbReference>
<evidence type="ECO:0000256" key="2">
    <source>
        <dbReference type="SAM" id="MobiDB-lite"/>
    </source>
</evidence>
<name>F0F9M6_9BACT</name>
<dbReference type="eggNOG" id="COG0776">
    <property type="taxonomic scope" value="Bacteria"/>
</dbReference>
<dbReference type="HOGENOM" id="CLU_112331_1_1_10"/>
<comment type="caution">
    <text evidence="4">The sequence shown here is derived from an EMBL/GenBank/DDBJ whole genome shotgun (WGS) entry which is preliminary data.</text>
</comment>